<proteinExistence type="predicted"/>
<gene>
    <name evidence="1" type="ORF">OG835_03220</name>
</gene>
<name>A0ACD4ZCS8_9ACTN</name>
<reference evidence="1" key="1">
    <citation type="submission" date="2022-10" db="EMBL/GenBank/DDBJ databases">
        <title>The complete genomes of actinobacterial strains from the NBC collection.</title>
        <authorList>
            <person name="Joergensen T.S."/>
            <person name="Alvarez Arevalo M."/>
            <person name="Sterndorff E.B."/>
            <person name="Faurdal D."/>
            <person name="Vuksanovic O."/>
            <person name="Mourched A.-S."/>
            <person name="Charusanti P."/>
            <person name="Shaw S."/>
            <person name="Blin K."/>
            <person name="Weber T."/>
        </authorList>
    </citation>
    <scope>NUCLEOTIDE SEQUENCE</scope>
    <source>
        <strain evidence="1">NBC 01771</strain>
    </source>
</reference>
<dbReference type="EMBL" id="CP109109">
    <property type="protein sequence ID" value="WSB96102.1"/>
    <property type="molecule type" value="Genomic_DNA"/>
</dbReference>
<accession>A0ACD4ZCS8</accession>
<evidence type="ECO:0000313" key="2">
    <source>
        <dbReference type="Proteomes" id="UP001348369"/>
    </source>
</evidence>
<evidence type="ECO:0000313" key="1">
    <source>
        <dbReference type="EMBL" id="WSB96102.1"/>
    </source>
</evidence>
<protein>
    <submittedName>
        <fullName evidence="1">Uncharacterized protein</fullName>
    </submittedName>
</protein>
<organism evidence="1 2">
    <name type="scientific">Streptomyces scopuliridis</name>
    <dbReference type="NCBI Taxonomy" id="452529"/>
    <lineage>
        <taxon>Bacteria</taxon>
        <taxon>Bacillati</taxon>
        <taxon>Actinomycetota</taxon>
        <taxon>Actinomycetes</taxon>
        <taxon>Kitasatosporales</taxon>
        <taxon>Streptomycetaceae</taxon>
        <taxon>Streptomyces</taxon>
    </lineage>
</organism>
<keyword evidence="2" id="KW-1185">Reference proteome</keyword>
<dbReference type="Proteomes" id="UP001348369">
    <property type="component" value="Chromosome"/>
</dbReference>
<sequence length="296" mass="32383">MSPDRDAGVRDGNPREEGPPAERPRPRADCTVDGENRLTIRLTAPATPTAQAPASRPQLLLRLRPPKGQPEQVRRVFDLEPAPGQDHWQATIDPSPAFTEGRWDAYVLPAPGEPRRRLLPGVRDLRALVTGRAPDRTSSPLAVRIPYATLDGYFAVRAWLRPTHAEADRIHVADGAMTVRGRLFGAELDTGAAALLRRRGTGGTVREVELTARGDHVFSFTAGYRDLLSTPGAGPGVWDVFVRPSADAPRIRLARLLDDLADRKKVFVYPATALDGLNVRPYYTVDNDLSVEITAA</sequence>